<comment type="caution">
    <text evidence="4">The sequence shown here is derived from an EMBL/GenBank/DDBJ whole genome shotgun (WGS) entry which is preliminary data.</text>
</comment>
<accession>A0ABR7HCQ7</accession>
<dbReference type="InterPro" id="IPR018337">
    <property type="entry name" value="Cell_wall/Cho-bd_repeat"/>
</dbReference>
<dbReference type="Proteomes" id="UP000634672">
    <property type="component" value="Unassembled WGS sequence"/>
</dbReference>
<dbReference type="PROSITE" id="PS51170">
    <property type="entry name" value="CW"/>
    <property type="match status" value="1"/>
</dbReference>
<dbReference type="RefSeq" id="WP_187023666.1">
    <property type="nucleotide sequence ID" value="NZ_JACOPB010000014.1"/>
</dbReference>
<keyword evidence="1" id="KW-0677">Repeat</keyword>
<name>A0ABR7HCQ7_9FIRM</name>
<keyword evidence="3" id="KW-0732">Signal</keyword>
<gene>
    <name evidence="4" type="ORF">H8S75_23800</name>
</gene>
<sequence>MKRMKLFVATLVISATMATTALAGEWKQDQIGWWYQNDDGSYTKSGWHTIDGKSYYFGDDGYMFHDCVTPDGYSVGADGAWIENPQTPSVSYDESTYQGILDSYTAKLKAATPTLISEYEAEAKQNTNGLSGLAEIANAKVSKSAEIVNEGVGKMAEIYYNSGSGKYSEYEEWAEKLYDIYMEEAGKIYDAYINSAM</sequence>
<feature type="repeat" description="Cell wall-binding" evidence="2">
    <location>
        <begin position="44"/>
        <end position="63"/>
    </location>
</feature>
<dbReference type="EMBL" id="JACOPB010000014">
    <property type="protein sequence ID" value="MBC5710965.1"/>
    <property type="molecule type" value="Genomic_DNA"/>
</dbReference>
<organism evidence="4 5">
    <name type="scientific">Hungatella hominis</name>
    <dbReference type="NCBI Taxonomy" id="2763050"/>
    <lineage>
        <taxon>Bacteria</taxon>
        <taxon>Bacillati</taxon>
        <taxon>Bacillota</taxon>
        <taxon>Clostridia</taxon>
        <taxon>Lachnospirales</taxon>
        <taxon>Lachnospiraceae</taxon>
        <taxon>Hungatella</taxon>
    </lineage>
</organism>
<evidence type="ECO:0000313" key="5">
    <source>
        <dbReference type="Proteomes" id="UP000634672"/>
    </source>
</evidence>
<protein>
    <recommendedName>
        <fullName evidence="6">Cell wall-binding protein</fullName>
    </recommendedName>
</protein>
<keyword evidence="5" id="KW-1185">Reference proteome</keyword>
<proteinExistence type="predicted"/>
<evidence type="ECO:0000313" key="4">
    <source>
        <dbReference type="EMBL" id="MBC5710965.1"/>
    </source>
</evidence>
<dbReference type="Gene3D" id="2.10.270.10">
    <property type="entry name" value="Cholin Binding"/>
    <property type="match status" value="1"/>
</dbReference>
<evidence type="ECO:0000256" key="2">
    <source>
        <dbReference type="PROSITE-ProRule" id="PRU00591"/>
    </source>
</evidence>
<reference evidence="4 5" key="1">
    <citation type="submission" date="2020-08" db="EMBL/GenBank/DDBJ databases">
        <title>Genome public.</title>
        <authorList>
            <person name="Liu C."/>
            <person name="Sun Q."/>
        </authorList>
    </citation>
    <scope>NUCLEOTIDE SEQUENCE [LARGE SCALE GENOMIC DNA]</scope>
    <source>
        <strain evidence="4 5">NSJ-66</strain>
    </source>
</reference>
<evidence type="ECO:0008006" key="6">
    <source>
        <dbReference type="Google" id="ProtNLM"/>
    </source>
</evidence>
<dbReference type="Pfam" id="PF19085">
    <property type="entry name" value="Choline_bind_2"/>
    <property type="match status" value="1"/>
</dbReference>
<feature type="signal peptide" evidence="3">
    <location>
        <begin position="1"/>
        <end position="23"/>
    </location>
</feature>
<evidence type="ECO:0000256" key="3">
    <source>
        <dbReference type="SAM" id="SignalP"/>
    </source>
</evidence>
<evidence type="ECO:0000256" key="1">
    <source>
        <dbReference type="ARBA" id="ARBA00022737"/>
    </source>
</evidence>
<feature type="chain" id="PRO_5045872638" description="Cell wall-binding protein" evidence="3">
    <location>
        <begin position="24"/>
        <end position="197"/>
    </location>
</feature>
<dbReference type="SUPFAM" id="SSF69360">
    <property type="entry name" value="Cell wall binding repeat"/>
    <property type="match status" value="1"/>
</dbReference>